<dbReference type="Proteomes" id="UP001066276">
    <property type="component" value="Chromosome 6"/>
</dbReference>
<keyword evidence="2" id="KW-1185">Reference proteome</keyword>
<protein>
    <submittedName>
        <fullName evidence="1">Uncharacterized protein</fullName>
    </submittedName>
</protein>
<organism evidence="1 2">
    <name type="scientific">Pleurodeles waltl</name>
    <name type="common">Iberian ribbed newt</name>
    <dbReference type="NCBI Taxonomy" id="8319"/>
    <lineage>
        <taxon>Eukaryota</taxon>
        <taxon>Metazoa</taxon>
        <taxon>Chordata</taxon>
        <taxon>Craniata</taxon>
        <taxon>Vertebrata</taxon>
        <taxon>Euteleostomi</taxon>
        <taxon>Amphibia</taxon>
        <taxon>Batrachia</taxon>
        <taxon>Caudata</taxon>
        <taxon>Salamandroidea</taxon>
        <taxon>Salamandridae</taxon>
        <taxon>Pleurodelinae</taxon>
        <taxon>Pleurodeles</taxon>
    </lineage>
</organism>
<name>A0AAV7QBP5_PLEWA</name>
<evidence type="ECO:0000313" key="2">
    <source>
        <dbReference type="Proteomes" id="UP001066276"/>
    </source>
</evidence>
<accession>A0AAV7QBP5</accession>
<reference evidence="1" key="1">
    <citation type="journal article" date="2022" name="bioRxiv">
        <title>Sequencing and chromosome-scale assembly of the giantPleurodeles waltlgenome.</title>
        <authorList>
            <person name="Brown T."/>
            <person name="Elewa A."/>
            <person name="Iarovenko S."/>
            <person name="Subramanian E."/>
            <person name="Araus A.J."/>
            <person name="Petzold A."/>
            <person name="Susuki M."/>
            <person name="Suzuki K.-i.T."/>
            <person name="Hayashi T."/>
            <person name="Toyoda A."/>
            <person name="Oliveira C."/>
            <person name="Osipova E."/>
            <person name="Leigh N.D."/>
            <person name="Simon A."/>
            <person name="Yun M.H."/>
        </authorList>
    </citation>
    <scope>NUCLEOTIDE SEQUENCE</scope>
    <source>
        <strain evidence="1">20211129_DDA</strain>
        <tissue evidence="1">Liver</tissue>
    </source>
</reference>
<gene>
    <name evidence="1" type="ORF">NDU88_004126</name>
</gene>
<comment type="caution">
    <text evidence="1">The sequence shown here is derived from an EMBL/GenBank/DDBJ whole genome shotgun (WGS) entry which is preliminary data.</text>
</comment>
<sequence>MDRSAAAYDLGRSPCLCRQFSLAPTKERMSQHRAAPGGARAAVGTRRWGCAIPQDIKIWAIYYEWMKKCP</sequence>
<evidence type="ECO:0000313" key="1">
    <source>
        <dbReference type="EMBL" id="KAJ1137729.1"/>
    </source>
</evidence>
<proteinExistence type="predicted"/>
<dbReference type="EMBL" id="JANPWB010000010">
    <property type="protein sequence ID" value="KAJ1137729.1"/>
    <property type="molecule type" value="Genomic_DNA"/>
</dbReference>
<dbReference type="AlphaFoldDB" id="A0AAV7QBP5"/>